<dbReference type="Gene3D" id="2.60.120.10">
    <property type="entry name" value="Jelly Rolls"/>
    <property type="match status" value="1"/>
</dbReference>
<evidence type="ECO:0000259" key="12">
    <source>
        <dbReference type="Pfam" id="PF22640"/>
    </source>
</evidence>
<dbReference type="Pfam" id="PF00483">
    <property type="entry name" value="NTP_transferase"/>
    <property type="match status" value="1"/>
</dbReference>
<name>A0AA37SAL1_9GAMM</name>
<evidence type="ECO:0000313" key="13">
    <source>
        <dbReference type="EMBL" id="GLQ32235.1"/>
    </source>
</evidence>
<dbReference type="InterPro" id="IPR001538">
    <property type="entry name" value="Man6P_isomerase-2_C"/>
</dbReference>
<evidence type="ECO:0000256" key="7">
    <source>
        <dbReference type="ARBA" id="ARBA00023134"/>
    </source>
</evidence>
<dbReference type="InterPro" id="IPR029044">
    <property type="entry name" value="Nucleotide-diphossugar_trans"/>
</dbReference>
<comment type="catalytic activity">
    <reaction evidence="8">
        <text>alpha-D-mannose 1-phosphate + GTP + H(+) = GDP-alpha-D-mannose + diphosphate</text>
        <dbReference type="Rhea" id="RHEA:15229"/>
        <dbReference type="ChEBI" id="CHEBI:15378"/>
        <dbReference type="ChEBI" id="CHEBI:33019"/>
        <dbReference type="ChEBI" id="CHEBI:37565"/>
        <dbReference type="ChEBI" id="CHEBI:57527"/>
        <dbReference type="ChEBI" id="CHEBI:58409"/>
        <dbReference type="EC" id="2.7.7.13"/>
    </reaction>
</comment>
<dbReference type="GO" id="GO:0004475">
    <property type="term" value="F:mannose-1-phosphate guanylyltransferase (GTP) activity"/>
    <property type="evidence" value="ECO:0007669"/>
    <property type="project" value="UniProtKB-EC"/>
</dbReference>
<evidence type="ECO:0000256" key="9">
    <source>
        <dbReference type="RuleBase" id="RU004190"/>
    </source>
</evidence>
<evidence type="ECO:0000256" key="2">
    <source>
        <dbReference type="ARBA" id="ARBA00006115"/>
    </source>
</evidence>
<comment type="similarity">
    <text evidence="2 9">Belongs to the mannose-6-phosphate isomerase type 2 family.</text>
</comment>
<organism evidence="13 14">
    <name type="scientific">Litoribrevibacter albus</name>
    <dbReference type="NCBI Taxonomy" id="1473156"/>
    <lineage>
        <taxon>Bacteria</taxon>
        <taxon>Pseudomonadati</taxon>
        <taxon>Pseudomonadota</taxon>
        <taxon>Gammaproteobacteria</taxon>
        <taxon>Oceanospirillales</taxon>
        <taxon>Oceanospirillaceae</taxon>
        <taxon>Litoribrevibacter</taxon>
    </lineage>
</organism>
<dbReference type="AlphaFoldDB" id="A0AA37SAL1"/>
<evidence type="ECO:0000256" key="4">
    <source>
        <dbReference type="ARBA" id="ARBA00022679"/>
    </source>
</evidence>
<dbReference type="InterPro" id="IPR006375">
    <property type="entry name" value="Man1P_GuaTrfase/Man6P_Isoase"/>
</dbReference>
<evidence type="ECO:0000313" key="14">
    <source>
        <dbReference type="Proteomes" id="UP001161389"/>
    </source>
</evidence>
<feature type="domain" description="Nucleotidyl transferase" evidence="10">
    <location>
        <begin position="2"/>
        <end position="267"/>
    </location>
</feature>
<dbReference type="CDD" id="cd02213">
    <property type="entry name" value="cupin_PMI_typeII_C"/>
    <property type="match status" value="1"/>
</dbReference>
<protein>
    <recommendedName>
        <fullName evidence="3">mannose-1-phosphate guanylyltransferase</fullName>
        <ecNumber evidence="3">2.7.7.13</ecNumber>
    </recommendedName>
</protein>
<dbReference type="GO" id="GO:0000271">
    <property type="term" value="P:polysaccharide biosynthetic process"/>
    <property type="evidence" value="ECO:0007669"/>
    <property type="project" value="InterPro"/>
</dbReference>
<comment type="pathway">
    <text evidence="1">Nucleotide-sugar biosynthesis; GDP-alpha-D-mannose biosynthesis; GDP-alpha-D-mannose from alpha-D-mannose 1-phosphate (GTP route): step 1/1.</text>
</comment>
<dbReference type="Proteomes" id="UP001161389">
    <property type="component" value="Unassembled WGS sequence"/>
</dbReference>
<comment type="caution">
    <text evidence="13">The sequence shown here is derived from an EMBL/GenBank/DDBJ whole genome shotgun (WGS) entry which is preliminary data.</text>
</comment>
<reference evidence="13" key="2">
    <citation type="submission" date="2023-01" db="EMBL/GenBank/DDBJ databases">
        <title>Draft genome sequence of Litoribrevibacter albus strain NBRC 110071.</title>
        <authorList>
            <person name="Sun Q."/>
            <person name="Mori K."/>
        </authorList>
    </citation>
    <scope>NUCLEOTIDE SEQUENCE</scope>
    <source>
        <strain evidence="13">NBRC 110071</strain>
    </source>
</reference>
<dbReference type="EC" id="2.7.7.13" evidence="3"/>
<dbReference type="PANTHER" id="PTHR46390">
    <property type="entry name" value="MANNOSE-1-PHOSPHATE GUANYLYLTRANSFERASE"/>
    <property type="match status" value="1"/>
</dbReference>
<gene>
    <name evidence="13" type="primary">cpsB_2</name>
    <name evidence="13" type="ORF">GCM10007876_27140</name>
</gene>
<dbReference type="Pfam" id="PF22640">
    <property type="entry name" value="ManC_GMP_beta-helix"/>
    <property type="match status" value="1"/>
</dbReference>
<reference evidence="13" key="1">
    <citation type="journal article" date="2014" name="Int. J. Syst. Evol. Microbiol.">
        <title>Complete genome sequence of Corynebacterium casei LMG S-19264T (=DSM 44701T), isolated from a smear-ripened cheese.</title>
        <authorList>
            <consortium name="US DOE Joint Genome Institute (JGI-PGF)"/>
            <person name="Walter F."/>
            <person name="Albersmeier A."/>
            <person name="Kalinowski J."/>
            <person name="Ruckert C."/>
        </authorList>
    </citation>
    <scope>NUCLEOTIDE SEQUENCE</scope>
    <source>
        <strain evidence="13">NBRC 110071</strain>
    </source>
</reference>
<sequence length="457" mass="51489">MSRAYYPKQFLKLVNDNSLLQNTLMRLDGFESSEALVICNEEHRFVVAEQLREANLSCDSIILEPIGRNTAPAIAIAALKLLQDHDDPMMVVLPSDHLIQNNQAFQEAVLKATALAEKGHLVVFGIETQYPETGYGYILRGEKINDSGSKLERFIEKPDQATSKQFHGDENYFWNSGMFVFKATGYLDELKKHNPEMMKCCEQALSKSKVDLDFLRLDKMSLECCPEDSIDYAVMEHTKMGAVVELSSGWSDLGSWNAIWDVRDKDQNGNVSHGDVILENTQGSLVFSEHKLVTTVGVSDMVVVETKDAVMVASKDSVQDVKSIVEKLKTDGRKEFCDFREVHRPWGKYDSIDGGHRFQVKHITVNPGGKLSIQKHYHRAEHWIIVSGTAKVTKGKEEFYLSENESTFIPLGVVHGLENPGRIPLEMIEVQSGSYLDEDDIVRYSDAYGRDNNEEGK</sequence>
<proteinExistence type="inferred from homology"/>
<dbReference type="Gene3D" id="3.90.550.10">
    <property type="entry name" value="Spore Coat Polysaccharide Biosynthesis Protein SpsA, Chain A"/>
    <property type="match status" value="1"/>
</dbReference>
<dbReference type="InterPro" id="IPR054566">
    <property type="entry name" value="ManC/GMP-like_b-helix"/>
</dbReference>
<evidence type="ECO:0000256" key="8">
    <source>
        <dbReference type="ARBA" id="ARBA00047343"/>
    </source>
</evidence>
<keyword evidence="6" id="KW-0547">Nucleotide-binding</keyword>
<keyword evidence="4" id="KW-0808">Transferase</keyword>
<evidence type="ECO:0000256" key="3">
    <source>
        <dbReference type="ARBA" id="ARBA00012387"/>
    </source>
</evidence>
<keyword evidence="7" id="KW-0342">GTP-binding</keyword>
<dbReference type="NCBIfam" id="TIGR01479">
    <property type="entry name" value="GMP_PMI"/>
    <property type="match status" value="1"/>
</dbReference>
<dbReference type="InterPro" id="IPR005835">
    <property type="entry name" value="NTP_transferase_dom"/>
</dbReference>
<dbReference type="InterPro" id="IPR011051">
    <property type="entry name" value="RmlC_Cupin_sf"/>
</dbReference>
<evidence type="ECO:0000259" key="11">
    <source>
        <dbReference type="Pfam" id="PF01050"/>
    </source>
</evidence>
<feature type="domain" description="MannoseP isomerase/GMP-like beta-helix" evidence="12">
    <location>
        <begin position="275"/>
        <end position="328"/>
    </location>
</feature>
<dbReference type="PANTHER" id="PTHR46390:SF1">
    <property type="entry name" value="MANNOSE-1-PHOSPHATE GUANYLYLTRANSFERASE"/>
    <property type="match status" value="1"/>
</dbReference>
<dbReference type="SUPFAM" id="SSF51182">
    <property type="entry name" value="RmlC-like cupins"/>
    <property type="match status" value="1"/>
</dbReference>
<dbReference type="Pfam" id="PF01050">
    <property type="entry name" value="MannoseP_isomer"/>
    <property type="match status" value="1"/>
</dbReference>
<evidence type="ECO:0000256" key="6">
    <source>
        <dbReference type="ARBA" id="ARBA00022741"/>
    </source>
</evidence>
<dbReference type="FunFam" id="3.90.550.10:FF:000046">
    <property type="entry name" value="Mannose-1-phosphate guanylyltransferase (GDP)"/>
    <property type="match status" value="1"/>
</dbReference>
<keyword evidence="13" id="KW-0413">Isomerase</keyword>
<dbReference type="EMBL" id="BSNM01000015">
    <property type="protein sequence ID" value="GLQ32235.1"/>
    <property type="molecule type" value="Genomic_DNA"/>
</dbReference>
<keyword evidence="5 13" id="KW-0548">Nucleotidyltransferase</keyword>
<dbReference type="CDD" id="cd02509">
    <property type="entry name" value="GDP-M1P_Guanylyltransferase"/>
    <property type="match status" value="1"/>
</dbReference>
<dbReference type="GO" id="GO:0005525">
    <property type="term" value="F:GTP binding"/>
    <property type="evidence" value="ECO:0007669"/>
    <property type="project" value="UniProtKB-KW"/>
</dbReference>
<dbReference type="SUPFAM" id="SSF53448">
    <property type="entry name" value="Nucleotide-diphospho-sugar transferases"/>
    <property type="match status" value="1"/>
</dbReference>
<evidence type="ECO:0000256" key="1">
    <source>
        <dbReference type="ARBA" id="ARBA00004823"/>
    </source>
</evidence>
<dbReference type="GO" id="GO:0016853">
    <property type="term" value="F:isomerase activity"/>
    <property type="evidence" value="ECO:0007669"/>
    <property type="project" value="UniProtKB-KW"/>
</dbReference>
<evidence type="ECO:0000259" key="10">
    <source>
        <dbReference type="Pfam" id="PF00483"/>
    </source>
</evidence>
<dbReference type="InterPro" id="IPR051161">
    <property type="entry name" value="Mannose-6P_isomerase_type2"/>
</dbReference>
<dbReference type="InterPro" id="IPR049577">
    <property type="entry name" value="GMPP_N"/>
</dbReference>
<dbReference type="InterPro" id="IPR014710">
    <property type="entry name" value="RmlC-like_jellyroll"/>
</dbReference>
<evidence type="ECO:0000256" key="5">
    <source>
        <dbReference type="ARBA" id="ARBA00022695"/>
    </source>
</evidence>
<accession>A0AA37SAL1</accession>
<feature type="domain" description="Mannose-6-phosphate isomerase type II C-terminal" evidence="11">
    <location>
        <begin position="332"/>
        <end position="446"/>
    </location>
</feature>
<dbReference type="GO" id="GO:0009298">
    <property type="term" value="P:GDP-mannose biosynthetic process"/>
    <property type="evidence" value="ECO:0007669"/>
    <property type="project" value="TreeGrafter"/>
</dbReference>
<dbReference type="FunFam" id="2.60.120.10:FF:000032">
    <property type="entry name" value="Mannose-1-phosphate guanylyltransferase/mannose-6-phosphate isomerase"/>
    <property type="match status" value="1"/>
</dbReference>
<keyword evidence="14" id="KW-1185">Reference proteome</keyword>